<dbReference type="InterPro" id="IPR038973">
    <property type="entry name" value="MutL/Mlh/Pms-like"/>
</dbReference>
<dbReference type="InterPro" id="IPR014790">
    <property type="entry name" value="MutL_C"/>
</dbReference>
<evidence type="ECO:0000313" key="10">
    <source>
        <dbReference type="Proteomes" id="UP000021816"/>
    </source>
</evidence>
<dbReference type="InterPro" id="IPR020568">
    <property type="entry name" value="Ribosomal_Su5_D2-typ_SF"/>
</dbReference>
<dbReference type="InterPro" id="IPR036890">
    <property type="entry name" value="HATPase_C_sf"/>
</dbReference>
<evidence type="ECO:0000256" key="6">
    <source>
        <dbReference type="SAM" id="MobiDB-lite"/>
    </source>
</evidence>
<dbReference type="FunFam" id="3.30.565.10:FF:000003">
    <property type="entry name" value="DNA mismatch repair endonuclease MutL"/>
    <property type="match status" value="1"/>
</dbReference>
<evidence type="ECO:0000259" key="7">
    <source>
        <dbReference type="SMART" id="SM00853"/>
    </source>
</evidence>
<reference evidence="9 10" key="1">
    <citation type="submission" date="2014-02" db="EMBL/GenBank/DDBJ databases">
        <title>Expanding our view of genomic diversity in Candidatus Accumulibacter clades.</title>
        <authorList>
            <person name="Skennerton C.T."/>
            <person name="Barr J.J."/>
            <person name="Slater F.R."/>
            <person name="Bond P.L."/>
            <person name="Tyson G.W."/>
        </authorList>
    </citation>
    <scope>NUCLEOTIDE SEQUENCE [LARGE SCALE GENOMIC DNA]</scope>
    <source>
        <strain evidence="10">BA-92</strain>
    </source>
</reference>
<dbReference type="GO" id="GO:0016887">
    <property type="term" value="F:ATP hydrolysis activity"/>
    <property type="evidence" value="ECO:0007669"/>
    <property type="project" value="InterPro"/>
</dbReference>
<dbReference type="PATRIC" id="fig|1454003.3.peg.626"/>
<dbReference type="Proteomes" id="UP000021816">
    <property type="component" value="Unassembled WGS sequence"/>
</dbReference>
<feature type="domain" description="MutL C-terminal dimerisation" evidence="7">
    <location>
        <begin position="452"/>
        <end position="595"/>
    </location>
</feature>
<evidence type="ECO:0000256" key="5">
    <source>
        <dbReference type="HAMAP-Rule" id="MF_00149"/>
    </source>
</evidence>
<dbReference type="CDD" id="cd16926">
    <property type="entry name" value="HATPase_MutL-MLH-PMS-like"/>
    <property type="match status" value="1"/>
</dbReference>
<keyword evidence="3 5" id="KW-0227">DNA damage</keyword>
<dbReference type="SMART" id="SM00853">
    <property type="entry name" value="MutL_C"/>
    <property type="match status" value="1"/>
</dbReference>
<sequence length="639" mass="68536">MLATPATPAMTTIQLLPDLLISQIAAGEVVDRPASVLKELLENALDAGSATIQIQLEEGGVKLIRVSDDGAGIARDELALALTRHATSKIGSLEDLERVGTLGFRGEALASVAGVARVTLTSRRRKESDDRGDEAGKHGDDSATAHAWRLSAEQGAAPEPAALLAGTVVEMRDLYYNTPARRKFLKSEATEFAHCAEAVKRIALAHPEVAFTLSHNGRVSLHLKKSDARARVGAIVGDDFLAEARPLDVLAGPLRVTGFCALPAYSRARNDAQYCYVNGRFVRDKLLVHALREAYQDQLHGSRYPAYCVFLAIDPATVDVNVHPQKTEVRFRDARAVHQFIFHAVQRMLASPLATTSSAAAPQAPWAEQSRWPQGRTGPSAPASGESSYGARTPSQGSLHVAEPRPAGAASSASASAYLAFVGTAQPRDGGQAEALSDSTAPEAGGPPLGYALAQLHGIYILAQNSHGLVVVDMHAAHERILYEKLKLALSGQQVATQALLIPAVFNAEAVDIAAAEEHADALRQLGFDLAPMGPRQLAVRCVPALLQGADPTSLARSLLDELREYGVSQLLTARRNEFLASMACHGAVRARRLLSIAEMNALLRQMEETERGDQCNHGRPTWTQLSMAELDRHFLRGR</sequence>
<dbReference type="InterPro" id="IPR020667">
    <property type="entry name" value="DNA_mismatch_repair_MutL"/>
</dbReference>
<proteinExistence type="inferred from homology"/>
<dbReference type="GO" id="GO:0140664">
    <property type="term" value="F:ATP-dependent DNA damage sensor activity"/>
    <property type="evidence" value="ECO:0007669"/>
    <property type="project" value="InterPro"/>
</dbReference>
<dbReference type="SUPFAM" id="SSF118116">
    <property type="entry name" value="DNA mismatch repair protein MutL"/>
    <property type="match status" value="1"/>
</dbReference>
<comment type="similarity">
    <text evidence="1 5">Belongs to the DNA mismatch repair MutL/HexB family.</text>
</comment>
<dbReference type="GO" id="GO:0005524">
    <property type="term" value="F:ATP binding"/>
    <property type="evidence" value="ECO:0007669"/>
    <property type="project" value="InterPro"/>
</dbReference>
<accession>A0A011P4J3</accession>
<dbReference type="SMART" id="SM01340">
    <property type="entry name" value="DNA_mis_repair"/>
    <property type="match status" value="1"/>
</dbReference>
<dbReference type="Gene3D" id="3.30.230.10">
    <property type="match status" value="1"/>
</dbReference>
<dbReference type="Gene3D" id="3.30.1370.100">
    <property type="entry name" value="MutL, C-terminal domain, regulatory subdomain"/>
    <property type="match status" value="1"/>
</dbReference>
<dbReference type="InterPro" id="IPR014762">
    <property type="entry name" value="DNA_mismatch_repair_CS"/>
</dbReference>
<gene>
    <name evidence="5 9" type="primary">mutL</name>
    <name evidence="9" type="ORF">AW10_00614</name>
</gene>
<feature type="compositionally biased region" description="Basic and acidic residues" evidence="6">
    <location>
        <begin position="126"/>
        <end position="142"/>
    </location>
</feature>
<dbReference type="PANTHER" id="PTHR10073:SF12">
    <property type="entry name" value="DNA MISMATCH REPAIR PROTEIN MLH1"/>
    <property type="match status" value="1"/>
</dbReference>
<dbReference type="GO" id="GO:0032300">
    <property type="term" value="C:mismatch repair complex"/>
    <property type="evidence" value="ECO:0007669"/>
    <property type="project" value="InterPro"/>
</dbReference>
<comment type="caution">
    <text evidence="9">The sequence shown here is derived from an EMBL/GenBank/DDBJ whole genome shotgun (WGS) entry which is preliminary data.</text>
</comment>
<dbReference type="AlphaFoldDB" id="A0A011P4J3"/>
<keyword evidence="4 5" id="KW-0234">DNA repair</keyword>
<evidence type="ECO:0000256" key="3">
    <source>
        <dbReference type="ARBA" id="ARBA00022763"/>
    </source>
</evidence>
<dbReference type="Pfam" id="PF13589">
    <property type="entry name" value="HATPase_c_3"/>
    <property type="match status" value="1"/>
</dbReference>
<dbReference type="InterPro" id="IPR037198">
    <property type="entry name" value="MutL_C_sf"/>
</dbReference>
<dbReference type="STRING" id="1454003.AW10_00614"/>
<dbReference type="GO" id="GO:0006298">
    <property type="term" value="P:mismatch repair"/>
    <property type="evidence" value="ECO:0007669"/>
    <property type="project" value="UniProtKB-UniRule"/>
</dbReference>
<dbReference type="PANTHER" id="PTHR10073">
    <property type="entry name" value="DNA MISMATCH REPAIR PROTEIN MLH, PMS, MUTL"/>
    <property type="match status" value="1"/>
</dbReference>
<dbReference type="Gene3D" id="3.30.565.10">
    <property type="entry name" value="Histidine kinase-like ATPase, C-terminal domain"/>
    <property type="match status" value="1"/>
</dbReference>
<dbReference type="Gene3D" id="3.30.1540.20">
    <property type="entry name" value="MutL, C-terminal domain, dimerisation subdomain"/>
    <property type="match status" value="1"/>
</dbReference>
<evidence type="ECO:0000313" key="9">
    <source>
        <dbReference type="EMBL" id="EXI82506.1"/>
    </source>
</evidence>
<dbReference type="GO" id="GO:0030983">
    <property type="term" value="F:mismatched DNA binding"/>
    <property type="evidence" value="ECO:0007669"/>
    <property type="project" value="InterPro"/>
</dbReference>
<dbReference type="InterPro" id="IPR014721">
    <property type="entry name" value="Ribsml_uS5_D2-typ_fold_subgr"/>
</dbReference>
<evidence type="ECO:0000256" key="2">
    <source>
        <dbReference type="ARBA" id="ARBA00021975"/>
    </source>
</evidence>
<evidence type="ECO:0000256" key="1">
    <source>
        <dbReference type="ARBA" id="ARBA00006082"/>
    </source>
</evidence>
<protein>
    <recommendedName>
        <fullName evidence="2 5">DNA mismatch repair protein MutL</fullName>
    </recommendedName>
</protein>
<dbReference type="InterPro" id="IPR042121">
    <property type="entry name" value="MutL_C_regsub"/>
</dbReference>
<dbReference type="NCBIfam" id="NF000949">
    <property type="entry name" value="PRK00095.1-2"/>
    <property type="match status" value="1"/>
</dbReference>
<dbReference type="PROSITE" id="PS00058">
    <property type="entry name" value="DNA_MISMATCH_REPAIR_1"/>
    <property type="match status" value="1"/>
</dbReference>
<name>A0A011P4J3_9PROT</name>
<dbReference type="NCBIfam" id="TIGR00585">
    <property type="entry name" value="mutl"/>
    <property type="match status" value="1"/>
</dbReference>
<evidence type="ECO:0000259" key="8">
    <source>
        <dbReference type="SMART" id="SM01340"/>
    </source>
</evidence>
<dbReference type="Pfam" id="PF08676">
    <property type="entry name" value="MutL_C"/>
    <property type="match status" value="1"/>
</dbReference>
<organism evidence="9 10">
    <name type="scientific">Candidatus Accumulibacter appositus</name>
    <dbReference type="NCBI Taxonomy" id="1454003"/>
    <lineage>
        <taxon>Bacteria</taxon>
        <taxon>Pseudomonadati</taxon>
        <taxon>Pseudomonadota</taxon>
        <taxon>Betaproteobacteria</taxon>
        <taxon>Candidatus Accumulibacter</taxon>
    </lineage>
</organism>
<dbReference type="SUPFAM" id="SSF54211">
    <property type="entry name" value="Ribosomal protein S5 domain 2-like"/>
    <property type="match status" value="1"/>
</dbReference>
<dbReference type="InterPro" id="IPR042120">
    <property type="entry name" value="MutL_C_dimsub"/>
</dbReference>
<dbReference type="InterPro" id="IPR002099">
    <property type="entry name" value="MutL/Mlh/PMS"/>
</dbReference>
<feature type="region of interest" description="Disordered" evidence="6">
    <location>
        <begin position="121"/>
        <end position="142"/>
    </location>
</feature>
<feature type="region of interest" description="Disordered" evidence="6">
    <location>
        <begin position="360"/>
        <end position="406"/>
    </location>
</feature>
<dbReference type="HAMAP" id="MF_00149">
    <property type="entry name" value="DNA_mis_repair"/>
    <property type="match status" value="1"/>
</dbReference>
<dbReference type="EMBL" id="JEMX01000011">
    <property type="protein sequence ID" value="EXI82506.1"/>
    <property type="molecule type" value="Genomic_DNA"/>
</dbReference>
<dbReference type="SUPFAM" id="SSF55874">
    <property type="entry name" value="ATPase domain of HSP90 chaperone/DNA topoisomerase II/histidine kinase"/>
    <property type="match status" value="1"/>
</dbReference>
<dbReference type="InterPro" id="IPR013507">
    <property type="entry name" value="DNA_mismatch_S5_2-like"/>
</dbReference>
<dbReference type="Pfam" id="PF01119">
    <property type="entry name" value="DNA_mis_repair"/>
    <property type="match status" value="1"/>
</dbReference>
<feature type="domain" description="DNA mismatch repair protein S5" evidence="8">
    <location>
        <begin position="232"/>
        <end position="350"/>
    </location>
</feature>
<evidence type="ECO:0000256" key="4">
    <source>
        <dbReference type="ARBA" id="ARBA00023204"/>
    </source>
</evidence>
<dbReference type="CDD" id="cd03482">
    <property type="entry name" value="MutL_Trans_MutL"/>
    <property type="match status" value="1"/>
</dbReference>
<comment type="function">
    <text evidence="5">This protein is involved in the repair of mismatches in DNA. It is required for dam-dependent methyl-directed DNA mismatch repair. May act as a 'molecular matchmaker', a protein that promotes the formation of a stable complex between two or more DNA-binding proteins in an ATP-dependent manner without itself being part of a final effector complex.</text>
</comment>